<name>W6UZS7_ECHGR</name>
<feature type="transmembrane region" description="Helical" evidence="1">
    <location>
        <begin position="337"/>
        <end position="354"/>
    </location>
</feature>
<comment type="caution">
    <text evidence="2">The sequence shown here is derived from an EMBL/GenBank/DDBJ whole genome shotgun (WGS) entry which is preliminary data.</text>
</comment>
<evidence type="ECO:0000256" key="1">
    <source>
        <dbReference type="SAM" id="Phobius"/>
    </source>
</evidence>
<accession>W6UZS7</accession>
<gene>
    <name evidence="2" type="ORF">EGR_01185</name>
</gene>
<dbReference type="RefSeq" id="XP_024355253.1">
    <property type="nucleotide sequence ID" value="XM_024490434.1"/>
</dbReference>
<reference evidence="2 3" key="1">
    <citation type="journal article" date="2013" name="Nat. Genet.">
        <title>The genome of the hydatid tapeworm Echinococcus granulosus.</title>
        <authorList>
            <person name="Zheng H."/>
            <person name="Zhang W."/>
            <person name="Zhang L."/>
            <person name="Zhang Z."/>
            <person name="Li J."/>
            <person name="Lu G."/>
            <person name="Zhu Y."/>
            <person name="Wang Y."/>
            <person name="Huang Y."/>
            <person name="Liu J."/>
            <person name="Kang H."/>
            <person name="Chen J."/>
            <person name="Wang L."/>
            <person name="Chen A."/>
            <person name="Yu S."/>
            <person name="Gao Z."/>
            <person name="Jin L."/>
            <person name="Gu W."/>
            <person name="Wang Z."/>
            <person name="Zhao L."/>
            <person name="Shi B."/>
            <person name="Wen H."/>
            <person name="Lin R."/>
            <person name="Jones M.K."/>
            <person name="Brejova B."/>
            <person name="Vinar T."/>
            <person name="Zhao G."/>
            <person name="McManus D.P."/>
            <person name="Chen Z."/>
            <person name="Zhou Y."/>
            <person name="Wang S."/>
        </authorList>
    </citation>
    <scope>NUCLEOTIDE SEQUENCE [LARGE SCALE GENOMIC DNA]</scope>
</reference>
<evidence type="ECO:0000313" key="2">
    <source>
        <dbReference type="EMBL" id="EUB64057.1"/>
    </source>
</evidence>
<dbReference type="Proteomes" id="UP000019149">
    <property type="component" value="Unassembled WGS sequence"/>
</dbReference>
<dbReference type="EMBL" id="APAU02000004">
    <property type="protein sequence ID" value="EUB64057.1"/>
    <property type="molecule type" value="Genomic_DNA"/>
</dbReference>
<proteinExistence type="predicted"/>
<keyword evidence="1" id="KW-0812">Transmembrane</keyword>
<organism evidence="2 3">
    <name type="scientific">Echinococcus granulosus</name>
    <name type="common">Hydatid tapeworm</name>
    <dbReference type="NCBI Taxonomy" id="6210"/>
    <lineage>
        <taxon>Eukaryota</taxon>
        <taxon>Metazoa</taxon>
        <taxon>Spiralia</taxon>
        <taxon>Lophotrochozoa</taxon>
        <taxon>Platyhelminthes</taxon>
        <taxon>Cestoda</taxon>
        <taxon>Eucestoda</taxon>
        <taxon>Cyclophyllidea</taxon>
        <taxon>Taeniidae</taxon>
        <taxon>Echinococcus</taxon>
        <taxon>Echinococcus granulosus group</taxon>
    </lineage>
</organism>
<protein>
    <submittedName>
        <fullName evidence="2">Uncharacterized protein</fullName>
    </submittedName>
</protein>
<dbReference type="KEGG" id="egl:EGR_01185"/>
<dbReference type="GeneID" id="36336900"/>
<evidence type="ECO:0000313" key="3">
    <source>
        <dbReference type="Proteomes" id="UP000019149"/>
    </source>
</evidence>
<sequence length="391" mass="46086">MELSSTGFKSGFYHVREQRTRKKPKVKNIAYLWEDFAGTNSKPFGKLIGATSEKQDLNQFFFISINLFTSNFGGQLKPSMKMLAFYTLMGTSCYGYQISHNKPKCYNLSQRLTSYYKALKNEEATKTTIILTTIRWGCIKGQKIYLFCALNPGITLARGNRSSKIVNYYVYNSSKLGKLWIGVFKMRDKFCVEQLHFKAIHYNLMVSLSSPKMWNTLLHFCQCEPNNFRDIIKKLQSEELNLDKSQRKQMIWVNIMNKLWTRTLSKNHTSHERPFVEGDEKGWTILYTFLKHKVSNAMRFYATISFQERKYVTEVFPMATQEKDLLRRKPSTFFKEILEILYFFLFLGQIFFFFKVKSFASCSKLQKSYKMIWVNNEVASFDSLNVKFKKY</sequence>
<keyword evidence="1" id="KW-1133">Transmembrane helix</keyword>
<keyword evidence="3" id="KW-1185">Reference proteome</keyword>
<keyword evidence="1" id="KW-0472">Membrane</keyword>
<dbReference type="CTD" id="36336900"/>
<dbReference type="AlphaFoldDB" id="W6UZS7"/>